<dbReference type="EMBL" id="OV121136">
    <property type="protein sequence ID" value="CAH0557954.1"/>
    <property type="molecule type" value="Genomic_DNA"/>
</dbReference>
<dbReference type="Proteomes" id="UP001154078">
    <property type="component" value="Chromosome 5"/>
</dbReference>
<dbReference type="InterPro" id="IPR005828">
    <property type="entry name" value="MFS_sugar_transport-like"/>
</dbReference>
<feature type="domain" description="Major facilitator superfamily (MFS) profile" evidence="6">
    <location>
        <begin position="1"/>
        <end position="108"/>
    </location>
</feature>
<reference evidence="7" key="1">
    <citation type="submission" date="2021-12" db="EMBL/GenBank/DDBJ databases">
        <authorList>
            <person name="King R."/>
        </authorList>
    </citation>
    <scope>NUCLEOTIDE SEQUENCE</scope>
</reference>
<evidence type="ECO:0000256" key="2">
    <source>
        <dbReference type="ARBA" id="ARBA00022692"/>
    </source>
</evidence>
<dbReference type="InterPro" id="IPR036259">
    <property type="entry name" value="MFS_trans_sf"/>
</dbReference>
<name>A0A9P0FJU2_BRAAE</name>
<dbReference type="PANTHER" id="PTHR48021:SF39">
    <property type="entry name" value="MAJOR FACILITATOR SUPERFAMILY (MFS) PROFILE DOMAIN-CONTAINING PROTEIN"/>
    <property type="match status" value="1"/>
</dbReference>
<organism evidence="7 8">
    <name type="scientific">Brassicogethes aeneus</name>
    <name type="common">Rape pollen beetle</name>
    <name type="synonym">Meligethes aeneus</name>
    <dbReference type="NCBI Taxonomy" id="1431903"/>
    <lineage>
        <taxon>Eukaryota</taxon>
        <taxon>Metazoa</taxon>
        <taxon>Ecdysozoa</taxon>
        <taxon>Arthropoda</taxon>
        <taxon>Hexapoda</taxon>
        <taxon>Insecta</taxon>
        <taxon>Pterygota</taxon>
        <taxon>Neoptera</taxon>
        <taxon>Endopterygota</taxon>
        <taxon>Coleoptera</taxon>
        <taxon>Polyphaga</taxon>
        <taxon>Cucujiformia</taxon>
        <taxon>Nitidulidae</taxon>
        <taxon>Meligethinae</taxon>
        <taxon>Brassicogethes</taxon>
    </lineage>
</organism>
<dbReference type="InterPro" id="IPR020846">
    <property type="entry name" value="MFS_dom"/>
</dbReference>
<dbReference type="GO" id="GO:0022857">
    <property type="term" value="F:transmembrane transporter activity"/>
    <property type="evidence" value="ECO:0007669"/>
    <property type="project" value="InterPro"/>
</dbReference>
<keyword evidence="3 5" id="KW-1133">Transmembrane helix</keyword>
<dbReference type="PROSITE" id="PS50850">
    <property type="entry name" value="MFS"/>
    <property type="match status" value="1"/>
</dbReference>
<accession>A0A9P0FJU2</accession>
<evidence type="ECO:0000259" key="6">
    <source>
        <dbReference type="PROSITE" id="PS50850"/>
    </source>
</evidence>
<feature type="transmembrane region" description="Helical" evidence="5">
    <location>
        <begin position="86"/>
        <end position="104"/>
    </location>
</feature>
<evidence type="ECO:0000256" key="4">
    <source>
        <dbReference type="ARBA" id="ARBA00023136"/>
    </source>
</evidence>
<comment type="subcellular location">
    <subcellularLocation>
        <location evidence="1">Membrane</location>
        <topology evidence="1">Multi-pass membrane protein</topology>
    </subcellularLocation>
</comment>
<dbReference type="SUPFAM" id="SSF103473">
    <property type="entry name" value="MFS general substrate transporter"/>
    <property type="match status" value="1"/>
</dbReference>
<protein>
    <recommendedName>
        <fullName evidence="6">Major facilitator superfamily (MFS) profile domain-containing protein</fullName>
    </recommendedName>
</protein>
<feature type="transmembrane region" description="Helical" evidence="5">
    <location>
        <begin position="20"/>
        <end position="42"/>
    </location>
</feature>
<dbReference type="InterPro" id="IPR050549">
    <property type="entry name" value="MFS_Trehalose_Transporter"/>
</dbReference>
<dbReference type="Pfam" id="PF00083">
    <property type="entry name" value="Sugar_tr"/>
    <property type="match status" value="1"/>
</dbReference>
<evidence type="ECO:0000256" key="3">
    <source>
        <dbReference type="ARBA" id="ARBA00022989"/>
    </source>
</evidence>
<dbReference type="OrthoDB" id="6133115at2759"/>
<sequence length="157" mass="17670">MDQESVDSNSPLADQTWIPLTFLISAAFFCHTGIRILPWMLIGEVYPPETRSMASGMTGATSYFFGFAANKLFLSMVGIMTVPGTFWFYGCMALTGAITLHFALPETEGKTLYEITEHFAGRKKMNNKIFKEQKVHKIGAVNEAYRPDKYEQFESSL</sequence>
<dbReference type="PANTHER" id="PTHR48021">
    <property type="match status" value="1"/>
</dbReference>
<keyword evidence="8" id="KW-1185">Reference proteome</keyword>
<gene>
    <name evidence="7" type="ORF">MELIAE_LOCUS8539</name>
</gene>
<feature type="transmembrane region" description="Helical" evidence="5">
    <location>
        <begin position="63"/>
        <end position="80"/>
    </location>
</feature>
<dbReference type="Gene3D" id="1.20.1250.20">
    <property type="entry name" value="MFS general substrate transporter like domains"/>
    <property type="match status" value="1"/>
</dbReference>
<evidence type="ECO:0000256" key="5">
    <source>
        <dbReference type="SAM" id="Phobius"/>
    </source>
</evidence>
<dbReference type="GO" id="GO:0016020">
    <property type="term" value="C:membrane"/>
    <property type="evidence" value="ECO:0007669"/>
    <property type="project" value="UniProtKB-SubCell"/>
</dbReference>
<proteinExistence type="predicted"/>
<keyword evidence="4 5" id="KW-0472">Membrane</keyword>
<evidence type="ECO:0000313" key="8">
    <source>
        <dbReference type="Proteomes" id="UP001154078"/>
    </source>
</evidence>
<evidence type="ECO:0000256" key="1">
    <source>
        <dbReference type="ARBA" id="ARBA00004141"/>
    </source>
</evidence>
<keyword evidence="2 5" id="KW-0812">Transmembrane</keyword>
<evidence type="ECO:0000313" key="7">
    <source>
        <dbReference type="EMBL" id="CAH0557954.1"/>
    </source>
</evidence>
<dbReference type="AlphaFoldDB" id="A0A9P0FJU2"/>